<keyword evidence="2" id="KW-1185">Reference proteome</keyword>
<dbReference type="EMBL" id="GL443548">
    <property type="protein sequence ID" value="EFN61919.1"/>
    <property type="molecule type" value="Genomic_DNA"/>
</dbReference>
<dbReference type="InParanoid" id="E2AXD9"/>
<evidence type="ECO:0000313" key="2">
    <source>
        <dbReference type="Proteomes" id="UP000000311"/>
    </source>
</evidence>
<accession>E2AXD9</accession>
<organism evidence="2">
    <name type="scientific">Camponotus floridanus</name>
    <name type="common">Florida carpenter ant</name>
    <dbReference type="NCBI Taxonomy" id="104421"/>
    <lineage>
        <taxon>Eukaryota</taxon>
        <taxon>Metazoa</taxon>
        <taxon>Ecdysozoa</taxon>
        <taxon>Arthropoda</taxon>
        <taxon>Hexapoda</taxon>
        <taxon>Insecta</taxon>
        <taxon>Pterygota</taxon>
        <taxon>Neoptera</taxon>
        <taxon>Endopterygota</taxon>
        <taxon>Hymenoptera</taxon>
        <taxon>Apocrita</taxon>
        <taxon>Aculeata</taxon>
        <taxon>Formicoidea</taxon>
        <taxon>Formicidae</taxon>
        <taxon>Formicinae</taxon>
        <taxon>Camponotus</taxon>
    </lineage>
</organism>
<reference evidence="1 2" key="1">
    <citation type="journal article" date="2010" name="Science">
        <title>Genomic comparison of the ants Camponotus floridanus and Harpegnathos saltator.</title>
        <authorList>
            <person name="Bonasio R."/>
            <person name="Zhang G."/>
            <person name="Ye C."/>
            <person name="Mutti N.S."/>
            <person name="Fang X."/>
            <person name="Qin N."/>
            <person name="Donahue G."/>
            <person name="Yang P."/>
            <person name="Li Q."/>
            <person name="Li C."/>
            <person name="Zhang P."/>
            <person name="Huang Z."/>
            <person name="Berger S.L."/>
            <person name="Reinberg D."/>
            <person name="Wang J."/>
            <person name="Liebig J."/>
        </authorList>
    </citation>
    <scope>NUCLEOTIDE SEQUENCE [LARGE SCALE GENOMIC DNA]</scope>
    <source>
        <strain evidence="2">C129</strain>
    </source>
</reference>
<protein>
    <submittedName>
        <fullName evidence="1">Uncharacterized protein</fullName>
    </submittedName>
</protein>
<proteinExistence type="predicted"/>
<sequence length="140" mass="15967">MLDSLRQVPLTIMTTLYPKSPPTPTHRLRSMPSSTDATHATLSRFFRFICARHLKGEQVAAETEESGGQDKNGRVGMYRRAMCKRHGEKLLVFTTNRDPSWTCEEPKARNAASIIRVARIRDVSLRCSFVADYFSSDRFQ</sequence>
<name>E2AXD9_CAMFO</name>
<evidence type="ECO:0000313" key="1">
    <source>
        <dbReference type="EMBL" id="EFN61919.1"/>
    </source>
</evidence>
<gene>
    <name evidence="1" type="ORF">EAG_15748</name>
</gene>
<dbReference type="AlphaFoldDB" id="E2AXD9"/>
<dbReference type="Proteomes" id="UP000000311">
    <property type="component" value="Unassembled WGS sequence"/>
</dbReference>